<feature type="domain" description="TIR" evidence="10">
    <location>
        <begin position="17"/>
        <end position="184"/>
    </location>
</feature>
<evidence type="ECO:0000313" key="11">
    <source>
        <dbReference type="EnsemblPlants" id="QL08p008655:mrna"/>
    </source>
</evidence>
<accession>A0A7N2M918</accession>
<dbReference type="Gene3D" id="3.40.50.300">
    <property type="entry name" value="P-loop containing nucleotide triphosphate hydrolases"/>
    <property type="match status" value="1"/>
</dbReference>
<dbReference type="GO" id="GO:0006952">
    <property type="term" value="P:defense response"/>
    <property type="evidence" value="ECO:0007669"/>
    <property type="project" value="InterPro"/>
</dbReference>
<dbReference type="PROSITE" id="PS50104">
    <property type="entry name" value="TIR"/>
    <property type="match status" value="1"/>
</dbReference>
<evidence type="ECO:0000256" key="2">
    <source>
        <dbReference type="ARBA" id="ARBA00022737"/>
    </source>
</evidence>
<dbReference type="FunFam" id="3.40.50.10140:FF:000007">
    <property type="entry name" value="Disease resistance protein (TIR-NBS-LRR class)"/>
    <property type="match status" value="1"/>
</dbReference>
<dbReference type="GO" id="GO:0007165">
    <property type="term" value="P:signal transduction"/>
    <property type="evidence" value="ECO:0007669"/>
    <property type="project" value="InterPro"/>
</dbReference>
<keyword evidence="2" id="KW-0677">Repeat</keyword>
<evidence type="ECO:0000313" key="12">
    <source>
        <dbReference type="Proteomes" id="UP000594261"/>
    </source>
</evidence>
<dbReference type="GO" id="GO:0003777">
    <property type="term" value="F:microtubule motor activity"/>
    <property type="evidence" value="ECO:0007669"/>
    <property type="project" value="InterPro"/>
</dbReference>
<dbReference type="InterPro" id="IPR027417">
    <property type="entry name" value="P-loop_NTPase"/>
</dbReference>
<keyword evidence="7" id="KW-0175">Coiled coil</keyword>
<dbReference type="GO" id="GO:0043531">
    <property type="term" value="F:ADP binding"/>
    <property type="evidence" value="ECO:0007669"/>
    <property type="project" value="InterPro"/>
</dbReference>
<dbReference type="SMART" id="SM00255">
    <property type="entry name" value="TIR"/>
    <property type="match status" value="1"/>
</dbReference>
<evidence type="ECO:0000259" key="9">
    <source>
        <dbReference type="PROSITE" id="PS50067"/>
    </source>
</evidence>
<dbReference type="Gene3D" id="3.40.850.10">
    <property type="entry name" value="Kinesin motor domain"/>
    <property type="match status" value="1"/>
</dbReference>
<feature type="region of interest" description="Disordered" evidence="8">
    <location>
        <begin position="1111"/>
        <end position="1137"/>
    </location>
</feature>
<dbReference type="Gene3D" id="3.80.10.10">
    <property type="entry name" value="Ribonuclease Inhibitor"/>
    <property type="match status" value="1"/>
</dbReference>
<dbReference type="InterPro" id="IPR002182">
    <property type="entry name" value="NB-ARC"/>
</dbReference>
<dbReference type="PANTHER" id="PTHR11017">
    <property type="entry name" value="LEUCINE-RICH REPEAT-CONTAINING PROTEIN"/>
    <property type="match status" value="1"/>
</dbReference>
<dbReference type="Pfam" id="PF23286">
    <property type="entry name" value="LRR_13"/>
    <property type="match status" value="1"/>
</dbReference>
<dbReference type="Gene3D" id="3.40.50.10140">
    <property type="entry name" value="Toll/interleukin-1 receptor homology (TIR) domain"/>
    <property type="match status" value="1"/>
</dbReference>
<dbReference type="PANTHER" id="PTHR11017:SF570">
    <property type="entry name" value="DISEASE RESISTANCE PROTEIN (TIR-NBS CLASS)-RELATED"/>
    <property type="match status" value="1"/>
</dbReference>
<evidence type="ECO:0000256" key="7">
    <source>
        <dbReference type="SAM" id="Coils"/>
    </source>
</evidence>
<dbReference type="PROSITE" id="PS50067">
    <property type="entry name" value="KINESIN_MOTOR_2"/>
    <property type="match status" value="1"/>
</dbReference>
<dbReference type="SUPFAM" id="SSF52200">
    <property type="entry name" value="Toll/Interleukin receptor TIR domain"/>
    <property type="match status" value="1"/>
</dbReference>
<dbReference type="GO" id="GO:0005524">
    <property type="term" value="F:ATP binding"/>
    <property type="evidence" value="ECO:0007669"/>
    <property type="project" value="InterPro"/>
</dbReference>
<dbReference type="GO" id="GO:0007018">
    <property type="term" value="P:microtubule-based movement"/>
    <property type="evidence" value="ECO:0007669"/>
    <property type="project" value="InterPro"/>
</dbReference>
<evidence type="ECO:0000256" key="1">
    <source>
        <dbReference type="ARBA" id="ARBA00022614"/>
    </source>
</evidence>
<dbReference type="Gramene" id="QL08p008655:mrna">
    <property type="protein sequence ID" value="QL08p008655:mrna"/>
    <property type="gene ID" value="QL08p008655"/>
</dbReference>
<comment type="caution">
    <text evidence="6">Lacks conserved residue(s) required for the propagation of feature annotation.</text>
</comment>
<dbReference type="InParanoid" id="A0A7N2M918"/>
<feature type="region of interest" description="Disordered" evidence="8">
    <location>
        <begin position="1487"/>
        <end position="1510"/>
    </location>
</feature>
<evidence type="ECO:0000256" key="3">
    <source>
        <dbReference type="ARBA" id="ARBA00022821"/>
    </source>
</evidence>
<dbReference type="Pfam" id="PF23282">
    <property type="entry name" value="WHD_ROQ1"/>
    <property type="match status" value="1"/>
</dbReference>
<comment type="similarity">
    <text evidence="6">Belongs to the TRAFAC class myosin-kinesin ATPase superfamily. Kinesin family.</text>
</comment>
<dbReference type="Proteomes" id="UP000594261">
    <property type="component" value="Chromosome 8"/>
</dbReference>
<feature type="coiled-coil region" evidence="7">
    <location>
        <begin position="1565"/>
        <end position="1606"/>
    </location>
</feature>
<dbReference type="InterPro" id="IPR001752">
    <property type="entry name" value="Kinesin_motor_dom"/>
</dbReference>
<dbReference type="EMBL" id="LRBV02000008">
    <property type="status" value="NOT_ANNOTATED_CDS"/>
    <property type="molecule type" value="Genomic_DNA"/>
</dbReference>
<evidence type="ECO:0000256" key="5">
    <source>
        <dbReference type="ARBA" id="ARBA00023175"/>
    </source>
</evidence>
<dbReference type="InterPro" id="IPR036961">
    <property type="entry name" value="Kinesin_motor_dom_sf"/>
</dbReference>
<reference evidence="11 12" key="1">
    <citation type="journal article" date="2016" name="G3 (Bethesda)">
        <title>First Draft Assembly and Annotation of the Genome of a California Endemic Oak Quercus lobata Nee (Fagaceae).</title>
        <authorList>
            <person name="Sork V.L."/>
            <person name="Fitz-Gibbon S.T."/>
            <person name="Puiu D."/>
            <person name="Crepeau M."/>
            <person name="Gugger P.F."/>
            <person name="Sherman R."/>
            <person name="Stevens K."/>
            <person name="Langley C.H."/>
            <person name="Pellegrini M."/>
            <person name="Salzberg S.L."/>
        </authorList>
    </citation>
    <scope>NUCLEOTIDE SEQUENCE [LARGE SCALE GENOMIC DNA]</scope>
    <source>
        <strain evidence="11 12">cv. SW786</strain>
    </source>
</reference>
<dbReference type="FunCoup" id="A0A7N2M918">
    <property type="interactions" value="414"/>
</dbReference>
<dbReference type="InterPro" id="IPR058192">
    <property type="entry name" value="WHD_ROQ1-like"/>
</dbReference>
<feature type="coiled-coil region" evidence="7">
    <location>
        <begin position="1806"/>
        <end position="1883"/>
    </location>
</feature>
<dbReference type="InterPro" id="IPR042197">
    <property type="entry name" value="Apaf_helical"/>
</dbReference>
<protein>
    <recommendedName>
        <fullName evidence="13">TMV resistance protein N</fullName>
    </recommendedName>
</protein>
<keyword evidence="4" id="KW-0520">NAD</keyword>
<keyword evidence="5" id="KW-0505">Motor protein</keyword>
<feature type="coiled-coil region" evidence="7">
    <location>
        <begin position="1290"/>
        <end position="1317"/>
    </location>
</feature>
<dbReference type="InterPro" id="IPR000157">
    <property type="entry name" value="TIR_dom"/>
</dbReference>
<dbReference type="InterPro" id="IPR032675">
    <property type="entry name" value="LRR_dom_sf"/>
</dbReference>
<feature type="domain" description="Kinesin motor" evidence="9">
    <location>
        <begin position="1179"/>
        <end position="1283"/>
    </location>
</feature>
<dbReference type="Pfam" id="PF01582">
    <property type="entry name" value="TIR"/>
    <property type="match status" value="1"/>
</dbReference>
<proteinExistence type="inferred from homology"/>
<sequence length="1905" mass="217857">MALQINNRASSSFTPQFIYDVFLCFRGEDTRYNFTSHLYQALCDKGFNTFIDNGLQRGEEISTKLLKAIELSMILIVVFSENYASSSWCLDELVKILECRNNRQLVLPIFYKVDPSEIRKQKGKFGVALTQHEENLKDSLEKVQRWRTALTKVTELSGLYYKEGYIESETQFIQRIIKEILGTKLNRTQLFVTKHPVGIDSRVDAIELLLDMKSNDVRMVGIHGLGGVGKTTIAKAIYNRIANCFELSCFLEDVKEKSGTNDDIIKLQEMLLSKISWGTYVKVDSVPKGIIMIKERFCRTRLLLILDNVDELEVMVNLLGECNWFALGSRVIITTRDKQVLNTLGKDHQIYELKELNQSESHELFNLHAFQKIEPKKDYSEVAEQIIHYANGLPLALKIIGSDLCGKSICEWKSALEKYKNIPHEKIQEKLKISYDGLGKIEKDIFLDIACFFKGFDRSYVANILDACKLYPGYGIGKLINKCLITVGQSGNLWMHDLLQQMGREIVQQESEELGKRSRIWCFEDAYEILTTNMGSSKIRGIMCCSPQPITIPIEAKAFEKMKYLKFLMVRNVRICEELKYLPNGLILLQWPEFPFSLPSKYNPQQLVALEMPRSLIRLETTFKLGIQLKYLTYINLKRCESITELPELCAPSLEQLDLSYCQNLVKVHETVGILDKLRIWKLQGCGKLQILPNNLRLKSLEEFLLMDCLRLEKLPNIHPKMKCLRDLNLRGSGIRELPSSIKCLTALRFLDVKDCENLRYLPDDIYKLQLLIGLSIPTAKLRQTCDYLDSFSSYGFLMLDTVSFRGNKNIIELDFLMKPEYFPVLKSLDLSKTNIVSIPESLSRFTTLQSLDMAKCKQLQEIPRLPQSVQVVVARNCCSLNPQSSSRLLNQIGEFLGIFPNKGCKGTRSRILMDPQTSSTEILDEVRRYRSVLPDTGSKPEDDYFGIVLPGTEIPKWLNLNHESDGNVISFWVGRTFPNIIDVCFAFGPLKYPRMPSCTVYLSINGCENENISYTDEFSDHLMILSLPNKKFQIQLNKSKPSELNYVELTCEMEDWVKNHPRRWGVRVECICCSRNSDVFQLPSPSATHSCGSSSVPHLPTSSCGTDMDQWAFNNGGDSRHRPRRNHRPPPYARRPQKHYLSHFGWLRIRFRLWKRSSRPTRIPTATLKLEWEEIDPRITLVDLAGLDRNKVDDARRQGVKEGKHVKKSLSQLGHLVNILAKAAQSGNLEDITYRGSCLTHLLQESLGGNLKLTVLCAISPENKNSGDTLRTLRFGQRVKFIRNEPVINEITEDDVNGLSDQIHQLKEELIRAKSSKSVGSQNGYFQGRNDDVREIRQHLDKLHSSSEDNIRDKPVSRDSIQFYSMEESGETDLMSEVSMTEEVYMEEPWNELPQMANGSMEDNFVSAANTLTASGPATGRSISISSCCQSPLLQDPPLSESPKIGNIQRKSMNISSSSHLVSQNSVSESSKFNLDVLRHSLKQSEQANASVQTLPEERPSSNGPSSSFLCTSCQRRISEKDSNEVKDSLKTWIVPVDEAENPTQLTDEVPQDAGNAMIKGLKREELENVCVEQAAKIEQLNRQVEQYKLMEEEHSQEINKLRLEASKNEIVPFKDSKNDDYHSQRGEDKLLRYNSVENYQPEIIKEKCKIKEVVVAGTGNQYFDLNEKEALLKEIESLKSKLQSYSDPSSNNKEELEKERERWTEMESDWISLTDELRIDIESHHRRAEKLEMELTLAKKCTSELDDVLHRSVLGHARMVEHYAELQEKYNDLVGKHRAIMEGIAEVKRAAAKAGKKGHGSRFAKSLAAELSTLRVEKERERELLKKENRSLRIQLRDTAEAVHAAGELVVRWREAEHDNFTKVQQDNETLKKQVEKLKRKHKMEMVTMKQYLGHGSVGKKLY</sequence>
<dbReference type="SUPFAM" id="SSF52540">
    <property type="entry name" value="P-loop containing nucleoside triphosphate hydrolases"/>
    <property type="match status" value="2"/>
</dbReference>
<name>A0A7N2M918_QUELO</name>
<evidence type="ECO:0000256" key="4">
    <source>
        <dbReference type="ARBA" id="ARBA00023027"/>
    </source>
</evidence>
<dbReference type="Gene3D" id="1.10.8.430">
    <property type="entry name" value="Helical domain of apoptotic protease-activating factors"/>
    <property type="match status" value="1"/>
</dbReference>
<organism evidence="11 12">
    <name type="scientific">Quercus lobata</name>
    <name type="common">Valley oak</name>
    <dbReference type="NCBI Taxonomy" id="97700"/>
    <lineage>
        <taxon>Eukaryota</taxon>
        <taxon>Viridiplantae</taxon>
        <taxon>Streptophyta</taxon>
        <taxon>Embryophyta</taxon>
        <taxon>Tracheophyta</taxon>
        <taxon>Spermatophyta</taxon>
        <taxon>Magnoliopsida</taxon>
        <taxon>eudicotyledons</taxon>
        <taxon>Gunneridae</taxon>
        <taxon>Pentapetalae</taxon>
        <taxon>rosids</taxon>
        <taxon>fabids</taxon>
        <taxon>Fagales</taxon>
        <taxon>Fagaceae</taxon>
        <taxon>Quercus</taxon>
    </lineage>
</organism>
<evidence type="ECO:0000256" key="8">
    <source>
        <dbReference type="SAM" id="MobiDB-lite"/>
    </source>
</evidence>
<dbReference type="Pfam" id="PF00931">
    <property type="entry name" value="NB-ARC"/>
    <property type="match status" value="1"/>
</dbReference>
<dbReference type="GO" id="GO:0008017">
    <property type="term" value="F:microtubule binding"/>
    <property type="evidence" value="ECO:0007669"/>
    <property type="project" value="InterPro"/>
</dbReference>
<evidence type="ECO:0000259" key="10">
    <source>
        <dbReference type="PROSITE" id="PS50104"/>
    </source>
</evidence>
<dbReference type="SUPFAM" id="SSF52058">
    <property type="entry name" value="L domain-like"/>
    <property type="match status" value="1"/>
</dbReference>
<dbReference type="InterPro" id="IPR035897">
    <property type="entry name" value="Toll_tir_struct_dom_sf"/>
</dbReference>
<dbReference type="EnsemblPlants" id="QL08p008655:mrna">
    <property type="protein sequence ID" value="QL08p008655:mrna"/>
    <property type="gene ID" value="QL08p008655"/>
</dbReference>
<keyword evidence="1" id="KW-0433">Leucine-rich repeat</keyword>
<dbReference type="SMART" id="SM00129">
    <property type="entry name" value="KISc"/>
    <property type="match status" value="1"/>
</dbReference>
<dbReference type="InterPro" id="IPR058546">
    <property type="entry name" value="RPS4B/Roq1-like_LRR"/>
</dbReference>
<keyword evidence="3" id="KW-0611">Plant defense</keyword>
<dbReference type="InterPro" id="IPR044974">
    <property type="entry name" value="Disease_R_plants"/>
</dbReference>
<keyword evidence="12" id="KW-1185">Reference proteome</keyword>
<evidence type="ECO:0000256" key="6">
    <source>
        <dbReference type="PROSITE-ProRule" id="PRU00283"/>
    </source>
</evidence>
<reference evidence="11" key="2">
    <citation type="submission" date="2021-01" db="UniProtKB">
        <authorList>
            <consortium name="EnsemblPlants"/>
        </authorList>
    </citation>
    <scope>IDENTIFICATION</scope>
</reference>
<dbReference type="PRINTS" id="PR00364">
    <property type="entry name" value="DISEASERSIST"/>
</dbReference>
<dbReference type="Pfam" id="PF00225">
    <property type="entry name" value="Kinesin"/>
    <property type="match status" value="1"/>
</dbReference>
<evidence type="ECO:0008006" key="13">
    <source>
        <dbReference type="Google" id="ProtNLM"/>
    </source>
</evidence>